<reference evidence="2 3" key="1">
    <citation type="submission" date="2014-09" db="EMBL/GenBank/DDBJ databases">
        <authorList>
            <person name="Martin A.A."/>
        </authorList>
    </citation>
    <scope>NUCLEOTIDE SEQUENCE</scope>
    <source>
        <strain evidence="3">ED321</strain>
        <strain evidence="2">ED321 Heterogonic</strain>
    </source>
</reference>
<reference evidence="4" key="2">
    <citation type="submission" date="2020-12" db="UniProtKB">
        <authorList>
            <consortium name="WormBaseParasite"/>
        </authorList>
    </citation>
    <scope>IDENTIFICATION</scope>
</reference>
<dbReference type="GO" id="GO:0016301">
    <property type="term" value="F:kinase activity"/>
    <property type="evidence" value="ECO:0007669"/>
    <property type="project" value="UniProtKB-KW"/>
</dbReference>
<dbReference type="RefSeq" id="XP_024505254.1">
    <property type="nucleotide sequence ID" value="XM_024651592.1"/>
</dbReference>
<organism evidence="2">
    <name type="scientific">Strongyloides ratti</name>
    <name type="common">Parasitic roundworm</name>
    <dbReference type="NCBI Taxonomy" id="34506"/>
    <lineage>
        <taxon>Eukaryota</taxon>
        <taxon>Metazoa</taxon>
        <taxon>Ecdysozoa</taxon>
        <taxon>Nematoda</taxon>
        <taxon>Chromadorea</taxon>
        <taxon>Rhabditida</taxon>
        <taxon>Tylenchina</taxon>
        <taxon>Panagrolaimomorpha</taxon>
        <taxon>Strongyloidoidea</taxon>
        <taxon>Strongyloididae</taxon>
        <taxon>Strongyloides</taxon>
    </lineage>
</organism>
<dbReference type="Gene3D" id="1.10.510.10">
    <property type="entry name" value="Transferase(Phosphotransferase) domain 1"/>
    <property type="match status" value="1"/>
</dbReference>
<evidence type="ECO:0000313" key="3">
    <source>
        <dbReference type="Proteomes" id="UP000035682"/>
    </source>
</evidence>
<keyword evidence="3" id="KW-1185">Reference proteome</keyword>
<name>A0A090MXU7_STRRB</name>
<evidence type="ECO:0000313" key="2">
    <source>
        <dbReference type="EMBL" id="CEF66054.1"/>
    </source>
</evidence>
<sequence>MTTSKTEADNIQKLCSEVPATIKFQKNDGIYQSKSNETIRNGCFQQYISVEISKNKGYNVKLISENGVKVIKDIKDTIFKETNAMEYFDIDGVTDYSTTIKYNVYLFNNKLISADKYKHLYDCLPKIRKQYINIENMLSGLEFLHNNGFIHECLNLYSYYVSVNESSNNLVEKFIIADIDLCKRWNKNKYFDKLEKKNSNLKNIYEKRLQRNIKNIGFCSLKQHTGSKVGIKDNIESWYYICIYMFENLKKIKENLNNEDLVFLEKQNMRKPSYPGYDNVSTRFTEILYVLDKMNDDNIDYNLIKKKIISASKHPVTDKKNLEDDVLSEPSDYLNLAKDSRLRRVAYNFEDIEKLNKELNHLKIATLSTYDTKVKFGEERSCSERMKTEDSPIVKSLSITLDKVNKNKGKKTISTVSCSKNVTAKLIDDTSKNKTKNNTVDINKKKEAKSSEPPAKKKRPSEKNILTSVKKTFKKFFKK</sequence>
<dbReference type="SUPFAM" id="SSF56112">
    <property type="entry name" value="Protein kinase-like (PK-like)"/>
    <property type="match status" value="1"/>
</dbReference>
<dbReference type="WBParaSite" id="SRAE_2000072400.1">
    <property type="protein sequence ID" value="SRAE_2000072400.1"/>
    <property type="gene ID" value="WBGene00260924"/>
</dbReference>
<evidence type="ECO:0000313" key="4">
    <source>
        <dbReference type="WBParaSite" id="SRAE_2000072400.1"/>
    </source>
</evidence>
<evidence type="ECO:0000313" key="5">
    <source>
        <dbReference type="WormBase" id="SRAE_2000072400"/>
    </source>
</evidence>
<accession>A0A090MXU7</accession>
<proteinExistence type="predicted"/>
<dbReference type="EMBL" id="LN609529">
    <property type="protein sequence ID" value="CEF66054.1"/>
    <property type="molecule type" value="Genomic_DNA"/>
</dbReference>
<evidence type="ECO:0000256" key="1">
    <source>
        <dbReference type="SAM" id="MobiDB-lite"/>
    </source>
</evidence>
<dbReference type="CTD" id="36378418"/>
<keyword evidence="2" id="KW-0418">Kinase</keyword>
<dbReference type="Proteomes" id="UP000035682">
    <property type="component" value="Unplaced"/>
</dbReference>
<gene>
    <name evidence="2 4 5" type="ORF">SRAE_2000072400</name>
</gene>
<dbReference type="STRING" id="34506.A0A090MXU7"/>
<protein>
    <submittedName>
        <fullName evidence="2 4">Protein kinase-like domain-containing protein</fullName>
    </submittedName>
</protein>
<feature type="region of interest" description="Disordered" evidence="1">
    <location>
        <begin position="432"/>
        <end position="465"/>
    </location>
</feature>
<dbReference type="GeneID" id="36378418"/>
<keyword evidence="2" id="KW-0808">Transferase</keyword>
<dbReference type="InterPro" id="IPR011009">
    <property type="entry name" value="Kinase-like_dom_sf"/>
</dbReference>
<dbReference type="AlphaFoldDB" id="A0A090MXU7"/>
<dbReference type="WormBase" id="SRAE_2000072400">
    <property type="protein sequence ID" value="SRP02573"/>
    <property type="gene ID" value="WBGene00260924"/>
</dbReference>